<dbReference type="GO" id="GO:0008408">
    <property type="term" value="F:3'-5' exonuclease activity"/>
    <property type="evidence" value="ECO:0007669"/>
    <property type="project" value="InterPro"/>
</dbReference>
<evidence type="ECO:0000256" key="2">
    <source>
        <dbReference type="ARBA" id="ARBA00010489"/>
    </source>
</evidence>
<feature type="region of interest" description="Disordered" evidence="8">
    <location>
        <begin position="1"/>
        <end position="52"/>
    </location>
</feature>
<sequence>MRSKNIYTELPVEEIVETDKPIASAPETNLNRAQRNRRRSKKPKGVSQSSDSSNVVELSKLCISNMTEDSKSCNFANITHKKVTGANNWKSFLEKNKSSQVANKENDEFTVDVEVDDARSKRKKVNSIVAIDCEMVGIGEDGKENMLARVSIVNSLGECLYDTFVKPTAPVTDYRTPVSGVRPCDLKNAEKFLVAQKRVMELLNGRILVGHAVHNDLIVLKIRHPRHKIRDTTRFKKFYQIGCGTPSLKKLTSHFLNVDIQCGEHNSIQDAQAAMQLYMLYRKEWETDIKKRIHQSHHNHQHNHSKKKSKSSHKPKRFSKNYKK</sequence>
<dbReference type="PANTHER" id="PTHR12801">
    <property type="entry name" value="RNA EXONUCLEASE REXO1 / RECO3 FAMILY MEMBER-RELATED"/>
    <property type="match status" value="1"/>
</dbReference>
<name>A0AAN9U1I1_9HEMI</name>
<dbReference type="Pfam" id="PF00929">
    <property type="entry name" value="RNase_T"/>
    <property type="match status" value="1"/>
</dbReference>
<evidence type="ECO:0000256" key="6">
    <source>
        <dbReference type="ARBA" id="ARBA00022839"/>
    </source>
</evidence>
<dbReference type="InterPro" id="IPR037431">
    <property type="entry name" value="REX4_DEDDh_dom"/>
</dbReference>
<gene>
    <name evidence="10" type="ORF">V9T40_003823</name>
</gene>
<comment type="caution">
    <text evidence="10">The sequence shown here is derived from an EMBL/GenBank/DDBJ whole genome shotgun (WGS) entry which is preliminary data.</text>
</comment>
<dbReference type="InterPro" id="IPR012337">
    <property type="entry name" value="RNaseH-like_sf"/>
</dbReference>
<proteinExistence type="inferred from homology"/>
<dbReference type="GO" id="GO:0006364">
    <property type="term" value="P:rRNA processing"/>
    <property type="evidence" value="ECO:0007669"/>
    <property type="project" value="InterPro"/>
</dbReference>
<evidence type="ECO:0000259" key="9">
    <source>
        <dbReference type="SMART" id="SM00479"/>
    </source>
</evidence>
<comment type="subcellular location">
    <subcellularLocation>
        <location evidence="1">Nucleus</location>
    </subcellularLocation>
</comment>
<dbReference type="SUPFAM" id="SSF53098">
    <property type="entry name" value="Ribonuclease H-like"/>
    <property type="match status" value="1"/>
</dbReference>
<comment type="similarity">
    <text evidence="2">Belongs to the REXO4 family.</text>
</comment>
<evidence type="ECO:0000256" key="5">
    <source>
        <dbReference type="ARBA" id="ARBA00022801"/>
    </source>
</evidence>
<feature type="region of interest" description="Disordered" evidence="8">
    <location>
        <begin position="294"/>
        <end position="324"/>
    </location>
</feature>
<reference evidence="10 11" key="1">
    <citation type="submission" date="2024-03" db="EMBL/GenBank/DDBJ databases">
        <title>Adaptation during the transition from Ophiocordyceps entomopathogen to insect associate is accompanied by gene loss and intensified selection.</title>
        <authorList>
            <person name="Ward C.M."/>
            <person name="Onetto C.A."/>
            <person name="Borneman A.R."/>
        </authorList>
    </citation>
    <scope>NUCLEOTIDE SEQUENCE [LARGE SCALE GENOMIC DNA]</scope>
    <source>
        <strain evidence="10">AWRI1</strain>
        <tissue evidence="10">Single Adult Female</tissue>
    </source>
</reference>
<protein>
    <recommendedName>
        <fullName evidence="3">RNA exonuclease 4</fullName>
    </recommendedName>
</protein>
<dbReference type="EMBL" id="JBBCAQ010000006">
    <property type="protein sequence ID" value="KAK7603824.1"/>
    <property type="molecule type" value="Genomic_DNA"/>
</dbReference>
<dbReference type="InterPro" id="IPR013520">
    <property type="entry name" value="Ribonucl_H"/>
</dbReference>
<evidence type="ECO:0000256" key="4">
    <source>
        <dbReference type="ARBA" id="ARBA00022722"/>
    </source>
</evidence>
<keyword evidence="4" id="KW-0540">Nuclease</keyword>
<dbReference type="PANTHER" id="PTHR12801:SF158">
    <property type="entry name" value="RNA EXONUCLEASE 4"/>
    <property type="match status" value="1"/>
</dbReference>
<dbReference type="CDD" id="cd06144">
    <property type="entry name" value="REX4_like"/>
    <property type="match status" value="1"/>
</dbReference>
<keyword evidence="6" id="KW-0269">Exonuclease</keyword>
<dbReference type="Gene3D" id="3.30.420.10">
    <property type="entry name" value="Ribonuclease H-like superfamily/Ribonuclease H"/>
    <property type="match status" value="1"/>
</dbReference>
<dbReference type="GO" id="GO:0003676">
    <property type="term" value="F:nucleic acid binding"/>
    <property type="evidence" value="ECO:0007669"/>
    <property type="project" value="InterPro"/>
</dbReference>
<evidence type="ECO:0000313" key="11">
    <source>
        <dbReference type="Proteomes" id="UP001367676"/>
    </source>
</evidence>
<feature type="compositionally biased region" description="Basic residues" evidence="8">
    <location>
        <begin position="34"/>
        <end position="44"/>
    </location>
</feature>
<evidence type="ECO:0000256" key="8">
    <source>
        <dbReference type="SAM" id="MobiDB-lite"/>
    </source>
</evidence>
<organism evidence="10 11">
    <name type="scientific">Parthenolecanium corni</name>
    <dbReference type="NCBI Taxonomy" id="536013"/>
    <lineage>
        <taxon>Eukaryota</taxon>
        <taxon>Metazoa</taxon>
        <taxon>Ecdysozoa</taxon>
        <taxon>Arthropoda</taxon>
        <taxon>Hexapoda</taxon>
        <taxon>Insecta</taxon>
        <taxon>Pterygota</taxon>
        <taxon>Neoptera</taxon>
        <taxon>Paraneoptera</taxon>
        <taxon>Hemiptera</taxon>
        <taxon>Sternorrhyncha</taxon>
        <taxon>Coccoidea</taxon>
        <taxon>Coccidae</taxon>
        <taxon>Parthenolecanium</taxon>
    </lineage>
</organism>
<feature type="domain" description="Exonuclease" evidence="9">
    <location>
        <begin position="127"/>
        <end position="287"/>
    </location>
</feature>
<dbReference type="FunFam" id="3.30.420.10:FF:000007">
    <property type="entry name" value="Interferon-stimulated exonuclease gene 20"/>
    <property type="match status" value="1"/>
</dbReference>
<dbReference type="GO" id="GO:0005634">
    <property type="term" value="C:nucleus"/>
    <property type="evidence" value="ECO:0007669"/>
    <property type="project" value="UniProtKB-SubCell"/>
</dbReference>
<evidence type="ECO:0000256" key="7">
    <source>
        <dbReference type="ARBA" id="ARBA00023242"/>
    </source>
</evidence>
<evidence type="ECO:0000256" key="3">
    <source>
        <dbReference type="ARBA" id="ARBA00016937"/>
    </source>
</evidence>
<dbReference type="InterPro" id="IPR036397">
    <property type="entry name" value="RNaseH_sf"/>
</dbReference>
<accession>A0AAN9U1I1</accession>
<evidence type="ECO:0000313" key="10">
    <source>
        <dbReference type="EMBL" id="KAK7603824.1"/>
    </source>
</evidence>
<keyword evidence="11" id="KW-1185">Reference proteome</keyword>
<dbReference type="InterPro" id="IPR047021">
    <property type="entry name" value="REXO1/3/4-like"/>
</dbReference>
<dbReference type="Proteomes" id="UP001367676">
    <property type="component" value="Unassembled WGS sequence"/>
</dbReference>
<keyword evidence="7" id="KW-0539">Nucleus</keyword>
<evidence type="ECO:0000256" key="1">
    <source>
        <dbReference type="ARBA" id="ARBA00004123"/>
    </source>
</evidence>
<keyword evidence="5" id="KW-0378">Hydrolase</keyword>
<dbReference type="SMART" id="SM00479">
    <property type="entry name" value="EXOIII"/>
    <property type="match status" value="1"/>
</dbReference>
<dbReference type="AlphaFoldDB" id="A0AAN9U1I1"/>